<organism evidence="10 11">
    <name type="scientific">Candidatus Limadaptatus stercorigallinarum</name>
    <dbReference type="NCBI Taxonomy" id="2840845"/>
    <lineage>
        <taxon>Bacteria</taxon>
        <taxon>Bacillati</taxon>
        <taxon>Bacillota</taxon>
        <taxon>Clostridia</taxon>
        <taxon>Eubacteriales</taxon>
        <taxon>Candidatus Limadaptatus</taxon>
    </lineage>
</organism>
<evidence type="ECO:0000256" key="8">
    <source>
        <dbReference type="SAM" id="Coils"/>
    </source>
</evidence>
<evidence type="ECO:0000256" key="7">
    <source>
        <dbReference type="PIRNR" id="PIRNR003107"/>
    </source>
</evidence>
<name>A0A9D1HSG6_9FIRM</name>
<keyword evidence="4 7" id="KW-0813">Transport</keyword>
<dbReference type="PANTHER" id="PTHR42930">
    <property type="entry name" value="PHOSPHATE-SPECIFIC TRANSPORT SYSTEM ACCESSORY PROTEIN PHOU"/>
    <property type="match status" value="1"/>
</dbReference>
<dbReference type="Gene3D" id="1.20.58.220">
    <property type="entry name" value="Phosphate transport system protein phou homolog 2, domain 2"/>
    <property type="match status" value="1"/>
</dbReference>
<dbReference type="EMBL" id="DVMN01000082">
    <property type="protein sequence ID" value="HIU21482.1"/>
    <property type="molecule type" value="Genomic_DNA"/>
</dbReference>
<evidence type="ECO:0000256" key="5">
    <source>
        <dbReference type="ARBA" id="ARBA00022490"/>
    </source>
</evidence>
<dbReference type="FunFam" id="1.20.58.220:FF:000004">
    <property type="entry name" value="Phosphate-specific transport system accessory protein PhoU"/>
    <property type="match status" value="1"/>
</dbReference>
<dbReference type="NCBIfam" id="TIGR02135">
    <property type="entry name" value="phoU_full"/>
    <property type="match status" value="1"/>
</dbReference>
<proteinExistence type="inferred from homology"/>
<comment type="similarity">
    <text evidence="2 7">Belongs to the PhoU family.</text>
</comment>
<evidence type="ECO:0000256" key="6">
    <source>
        <dbReference type="ARBA" id="ARBA00022592"/>
    </source>
</evidence>
<evidence type="ECO:0000259" key="9">
    <source>
        <dbReference type="Pfam" id="PF01895"/>
    </source>
</evidence>
<reference evidence="10" key="1">
    <citation type="submission" date="2020-10" db="EMBL/GenBank/DDBJ databases">
        <authorList>
            <person name="Gilroy R."/>
        </authorList>
    </citation>
    <scope>NUCLEOTIDE SEQUENCE</scope>
    <source>
        <strain evidence="10">1063</strain>
    </source>
</reference>
<dbReference type="InterPro" id="IPR038078">
    <property type="entry name" value="PhoU-like_sf"/>
</dbReference>
<keyword evidence="6 7" id="KW-0592">Phosphate transport</keyword>
<comment type="subunit">
    <text evidence="3 7">Homodimer.</text>
</comment>
<comment type="function">
    <text evidence="7">Plays a role in the regulation of phosphate uptake.</text>
</comment>
<comment type="subcellular location">
    <subcellularLocation>
        <location evidence="1 7">Cytoplasm</location>
    </subcellularLocation>
</comment>
<evidence type="ECO:0000313" key="10">
    <source>
        <dbReference type="EMBL" id="HIU21482.1"/>
    </source>
</evidence>
<feature type="domain" description="PhoU" evidence="9">
    <location>
        <begin position="19"/>
        <end position="104"/>
    </location>
</feature>
<keyword evidence="5 7" id="KW-0963">Cytoplasm</keyword>
<dbReference type="Proteomes" id="UP000824088">
    <property type="component" value="Unassembled WGS sequence"/>
</dbReference>
<evidence type="ECO:0000256" key="2">
    <source>
        <dbReference type="ARBA" id="ARBA00008107"/>
    </source>
</evidence>
<comment type="caution">
    <text evidence="10">The sequence shown here is derived from an EMBL/GenBank/DDBJ whole genome shotgun (WGS) entry which is preliminary data.</text>
</comment>
<evidence type="ECO:0000313" key="11">
    <source>
        <dbReference type="Proteomes" id="UP000824088"/>
    </source>
</evidence>
<dbReference type="AlphaFoldDB" id="A0A9D1HSG6"/>
<accession>A0A9D1HSG6</accession>
<protein>
    <recommendedName>
        <fullName evidence="7">Phosphate-specific transport system accessory protein PhoU</fullName>
    </recommendedName>
</protein>
<evidence type="ECO:0000256" key="1">
    <source>
        <dbReference type="ARBA" id="ARBA00004496"/>
    </source>
</evidence>
<dbReference type="GO" id="GO:0006817">
    <property type="term" value="P:phosphate ion transport"/>
    <property type="evidence" value="ECO:0007669"/>
    <property type="project" value="UniProtKB-KW"/>
</dbReference>
<dbReference type="PIRSF" id="PIRSF003107">
    <property type="entry name" value="PhoU"/>
    <property type="match status" value="1"/>
</dbReference>
<dbReference type="SUPFAM" id="SSF109755">
    <property type="entry name" value="PhoU-like"/>
    <property type="match status" value="1"/>
</dbReference>
<gene>
    <name evidence="10" type="primary">phoU</name>
    <name evidence="10" type="ORF">IAD51_04545</name>
</gene>
<sequence>MRKQFDDQLGEVKSLLCGMCRTDAAAMRLTEMALSEGGAEIAEEIKECERASDEKEREIERLCMRIIVRWQPVAHDLALITSAMKMVTDLERITDQAADIAEITGRMKERGCIAPSALHEMMRVTVGMVEDCADALDTFDAAKARAVCREDDAVDALFEAVKAELARSAEGGSEAGECALDLLMIAKYLERIGDHAVNAAEWIIFSEGLGR</sequence>
<dbReference type="PANTHER" id="PTHR42930:SF3">
    <property type="entry name" value="PHOSPHATE-SPECIFIC TRANSPORT SYSTEM ACCESSORY PROTEIN PHOU"/>
    <property type="match status" value="1"/>
</dbReference>
<evidence type="ECO:0000256" key="4">
    <source>
        <dbReference type="ARBA" id="ARBA00022448"/>
    </source>
</evidence>
<dbReference type="Pfam" id="PF01895">
    <property type="entry name" value="PhoU"/>
    <property type="match status" value="2"/>
</dbReference>
<feature type="domain" description="PhoU" evidence="9">
    <location>
        <begin position="118"/>
        <end position="203"/>
    </location>
</feature>
<dbReference type="GO" id="GO:0030643">
    <property type="term" value="P:intracellular phosphate ion homeostasis"/>
    <property type="evidence" value="ECO:0007669"/>
    <property type="project" value="InterPro"/>
</dbReference>
<feature type="coiled-coil region" evidence="8">
    <location>
        <begin position="38"/>
        <end position="65"/>
    </location>
</feature>
<dbReference type="InterPro" id="IPR026022">
    <property type="entry name" value="PhoU_dom"/>
</dbReference>
<dbReference type="GO" id="GO:0005737">
    <property type="term" value="C:cytoplasm"/>
    <property type="evidence" value="ECO:0007669"/>
    <property type="project" value="UniProtKB-SubCell"/>
</dbReference>
<reference evidence="10" key="2">
    <citation type="journal article" date="2021" name="PeerJ">
        <title>Extensive microbial diversity within the chicken gut microbiome revealed by metagenomics and culture.</title>
        <authorList>
            <person name="Gilroy R."/>
            <person name="Ravi A."/>
            <person name="Getino M."/>
            <person name="Pursley I."/>
            <person name="Horton D.L."/>
            <person name="Alikhan N.F."/>
            <person name="Baker D."/>
            <person name="Gharbi K."/>
            <person name="Hall N."/>
            <person name="Watson M."/>
            <person name="Adriaenssens E.M."/>
            <person name="Foster-Nyarko E."/>
            <person name="Jarju S."/>
            <person name="Secka A."/>
            <person name="Antonio M."/>
            <person name="Oren A."/>
            <person name="Chaudhuri R.R."/>
            <person name="La Ragione R."/>
            <person name="Hildebrand F."/>
            <person name="Pallen M.J."/>
        </authorList>
    </citation>
    <scope>NUCLEOTIDE SEQUENCE</scope>
    <source>
        <strain evidence="10">1063</strain>
    </source>
</reference>
<dbReference type="GO" id="GO:0045936">
    <property type="term" value="P:negative regulation of phosphate metabolic process"/>
    <property type="evidence" value="ECO:0007669"/>
    <property type="project" value="InterPro"/>
</dbReference>
<dbReference type="InterPro" id="IPR028366">
    <property type="entry name" value="PhoU"/>
</dbReference>
<keyword evidence="8" id="KW-0175">Coiled coil</keyword>
<evidence type="ECO:0000256" key="3">
    <source>
        <dbReference type="ARBA" id="ARBA00011738"/>
    </source>
</evidence>